<accession>A0A9W9Z281</accession>
<feature type="coiled-coil region" evidence="1">
    <location>
        <begin position="123"/>
        <end position="237"/>
    </location>
</feature>
<sequence>MEGSMDLMQYASLALKNICLPVTKLKRTLDLRRSSPVTKTIPSFSKLGRELRIRFESREQREAKESAEKCSRERDTGHRSWSLRSERGSINKQKDSLHHTVDSEPGVKIKMSLVQSAAPEKTVNDLREARDTIKKLNESLLNEKRLSEAKDTTIGNLRHEINLLDQELVDKRKENDKYNEEMRKLRSKTTSLETENKILERQVKMMNESNKRLHHELHELRNKLRIQETKVGELRVQRSEAVRKYAHLLQTSVDKSTRLRYFLQQLQNEILSNSVTSKKFQIQKQALEDLMREDSEEDLQFKKYGLISPRKMRRASYLLSEEEKESLRKDVKSALVSRQTKVPIKVSRFRS</sequence>
<evidence type="ECO:0000313" key="4">
    <source>
        <dbReference type="Proteomes" id="UP001163046"/>
    </source>
</evidence>
<organism evidence="3 4">
    <name type="scientific">Desmophyllum pertusum</name>
    <dbReference type="NCBI Taxonomy" id="174260"/>
    <lineage>
        <taxon>Eukaryota</taxon>
        <taxon>Metazoa</taxon>
        <taxon>Cnidaria</taxon>
        <taxon>Anthozoa</taxon>
        <taxon>Hexacorallia</taxon>
        <taxon>Scleractinia</taxon>
        <taxon>Caryophylliina</taxon>
        <taxon>Caryophylliidae</taxon>
        <taxon>Desmophyllum</taxon>
    </lineage>
</organism>
<comment type="caution">
    <text evidence="3">The sequence shown here is derived from an EMBL/GenBank/DDBJ whole genome shotgun (WGS) entry which is preliminary data.</text>
</comment>
<evidence type="ECO:0000313" key="3">
    <source>
        <dbReference type="EMBL" id="KAJ7373747.1"/>
    </source>
</evidence>
<dbReference type="Proteomes" id="UP001163046">
    <property type="component" value="Unassembled WGS sequence"/>
</dbReference>
<evidence type="ECO:0000256" key="2">
    <source>
        <dbReference type="SAM" id="MobiDB-lite"/>
    </source>
</evidence>
<proteinExistence type="predicted"/>
<keyword evidence="1" id="KW-0175">Coiled coil</keyword>
<gene>
    <name evidence="3" type="ORF">OS493_011356</name>
</gene>
<feature type="region of interest" description="Disordered" evidence="2">
    <location>
        <begin position="58"/>
        <end position="100"/>
    </location>
</feature>
<evidence type="ECO:0000256" key="1">
    <source>
        <dbReference type="SAM" id="Coils"/>
    </source>
</evidence>
<reference evidence="3" key="1">
    <citation type="submission" date="2023-01" db="EMBL/GenBank/DDBJ databases">
        <title>Genome assembly of the deep-sea coral Lophelia pertusa.</title>
        <authorList>
            <person name="Herrera S."/>
            <person name="Cordes E."/>
        </authorList>
    </citation>
    <scope>NUCLEOTIDE SEQUENCE</scope>
    <source>
        <strain evidence="3">USNM1676648</strain>
        <tissue evidence="3">Polyp</tissue>
    </source>
</reference>
<name>A0A9W9Z281_9CNID</name>
<protein>
    <submittedName>
        <fullName evidence="3">Uncharacterized protein</fullName>
    </submittedName>
</protein>
<keyword evidence="4" id="KW-1185">Reference proteome</keyword>
<dbReference type="AlphaFoldDB" id="A0A9W9Z281"/>
<dbReference type="OrthoDB" id="10674041at2759"/>
<dbReference type="EMBL" id="MU826830">
    <property type="protein sequence ID" value="KAJ7373747.1"/>
    <property type="molecule type" value="Genomic_DNA"/>
</dbReference>